<accession>A0A1Y1V691</accession>
<feature type="compositionally biased region" description="Basic residues" evidence="1">
    <location>
        <begin position="284"/>
        <end position="294"/>
    </location>
</feature>
<feature type="region of interest" description="Disordered" evidence="1">
    <location>
        <begin position="278"/>
        <end position="304"/>
    </location>
</feature>
<sequence>MDNDKINQIQNSILNYIVNSKGSDPDNQIFCWNWVKNKFNDPMHIDQLQKIFNLFNIRKNITNINSLNNENRFIKMLIKGKKGKMKFIFKDIPKDKLLYIVLINGFSAKCKQVRDMKDEMEKKLNPEIIIFNIKNTPYEPYFQNHEIQFGLSNNKSKKGKVQLYCFIIVSKNTKKAEKISDFFTLISNKKLCENRYSEIKFSFYDFIIGNENNLCYYMNSFFEEYKATSKTQEFKPFFLFGLNFYSIDEKKVTKTNNSNLNIDEIVIANIIKNFENEKNSKNSNSRKRKGKKKSSSNQNNNEQRQNIYYYPSLELLSLNTQKESKPNAQEKYCDACFLNRDKKEKFRCTTTTTSSFSQNLNSNHKRKREENPCIYYNTSTNLSNNNKAFHNLYSVNDNFTSSINSNDINQYFNFDALIN</sequence>
<proteinExistence type="predicted"/>
<evidence type="ECO:0000256" key="1">
    <source>
        <dbReference type="SAM" id="MobiDB-lite"/>
    </source>
</evidence>
<evidence type="ECO:0000313" key="2">
    <source>
        <dbReference type="EMBL" id="ORX47589.1"/>
    </source>
</evidence>
<evidence type="ECO:0000313" key="3">
    <source>
        <dbReference type="Proteomes" id="UP000193719"/>
    </source>
</evidence>
<dbReference type="AlphaFoldDB" id="A0A1Y1V691"/>
<name>A0A1Y1V691_9FUNG</name>
<keyword evidence="3" id="KW-1185">Reference proteome</keyword>
<feature type="compositionally biased region" description="Low complexity" evidence="1">
    <location>
        <begin position="295"/>
        <end position="304"/>
    </location>
</feature>
<dbReference type="Proteomes" id="UP000193719">
    <property type="component" value="Unassembled WGS sequence"/>
</dbReference>
<reference evidence="2 3" key="2">
    <citation type="submission" date="2016-08" db="EMBL/GenBank/DDBJ databases">
        <title>Pervasive Adenine N6-methylation of Active Genes in Fungi.</title>
        <authorList>
            <consortium name="DOE Joint Genome Institute"/>
            <person name="Mondo S.J."/>
            <person name="Dannebaum R.O."/>
            <person name="Kuo R.C."/>
            <person name="Labutti K."/>
            <person name="Haridas S."/>
            <person name="Kuo A."/>
            <person name="Salamov A."/>
            <person name="Ahrendt S.R."/>
            <person name="Lipzen A."/>
            <person name="Sullivan W."/>
            <person name="Andreopoulos W.B."/>
            <person name="Clum A."/>
            <person name="Lindquist E."/>
            <person name="Daum C."/>
            <person name="Ramamoorthy G.K."/>
            <person name="Gryganskyi A."/>
            <person name="Culley D."/>
            <person name="Magnuson J.K."/>
            <person name="James T.Y."/>
            <person name="O'Malley M.A."/>
            <person name="Stajich J.E."/>
            <person name="Spatafora J.W."/>
            <person name="Visel A."/>
            <person name="Grigoriev I.V."/>
        </authorList>
    </citation>
    <scope>NUCLEOTIDE SEQUENCE [LARGE SCALE GENOMIC DNA]</scope>
    <source>
        <strain evidence="3">finn</strain>
    </source>
</reference>
<comment type="caution">
    <text evidence="2">The sequence shown here is derived from an EMBL/GenBank/DDBJ whole genome shotgun (WGS) entry which is preliminary data.</text>
</comment>
<protein>
    <submittedName>
        <fullName evidence="2">Uncharacterized protein</fullName>
    </submittedName>
</protein>
<organism evidence="2 3">
    <name type="scientific">Piromyces finnis</name>
    <dbReference type="NCBI Taxonomy" id="1754191"/>
    <lineage>
        <taxon>Eukaryota</taxon>
        <taxon>Fungi</taxon>
        <taxon>Fungi incertae sedis</taxon>
        <taxon>Chytridiomycota</taxon>
        <taxon>Chytridiomycota incertae sedis</taxon>
        <taxon>Neocallimastigomycetes</taxon>
        <taxon>Neocallimastigales</taxon>
        <taxon>Neocallimastigaceae</taxon>
        <taxon>Piromyces</taxon>
    </lineage>
</organism>
<dbReference type="EMBL" id="MCFH01000030">
    <property type="protein sequence ID" value="ORX47589.1"/>
    <property type="molecule type" value="Genomic_DNA"/>
</dbReference>
<reference evidence="2 3" key="1">
    <citation type="submission" date="2016-08" db="EMBL/GenBank/DDBJ databases">
        <title>Genomes of anaerobic fungi encode conserved fungal cellulosomes for biomass hydrolysis.</title>
        <authorList>
            <consortium name="DOE Joint Genome Institute"/>
            <person name="Haitjema C.H."/>
            <person name="Gilmore S.P."/>
            <person name="Henske J.K."/>
            <person name="Solomon K.V."/>
            <person name="De Groot R."/>
            <person name="Kuo A."/>
            <person name="Mondo S.J."/>
            <person name="Salamov A.A."/>
            <person name="Labutti K."/>
            <person name="Zhao Z."/>
            <person name="Chiniquy J."/>
            <person name="Barry K."/>
            <person name="Brewer H.M."/>
            <person name="Purvine S.O."/>
            <person name="Wright A.T."/>
            <person name="Boxma B."/>
            <person name="Van Alen T."/>
            <person name="Hackstein J.H."/>
            <person name="Baker S.E."/>
            <person name="Grigoriev I.V."/>
            <person name="O'Malley M.A."/>
        </authorList>
    </citation>
    <scope>NUCLEOTIDE SEQUENCE [LARGE SCALE GENOMIC DNA]</scope>
    <source>
        <strain evidence="3">finn</strain>
    </source>
</reference>
<gene>
    <name evidence="2" type="ORF">BCR36DRAFT_584684</name>
</gene>